<protein>
    <submittedName>
        <fullName evidence="1">Uncharacterized protein</fullName>
    </submittedName>
</protein>
<name>W8YMW8_BACTU</name>
<reference evidence="1" key="2">
    <citation type="submission" date="2014-01" db="EMBL/GenBank/DDBJ databases">
        <authorList>
            <person name="Aslett M."/>
        </authorList>
    </citation>
    <scope>NUCLEOTIDE SEQUENCE [LARGE SCALE GENOMIC DNA]</scope>
    <source>
        <strain evidence="1">DB27</strain>
    </source>
</reference>
<dbReference type="HOGENOM" id="CLU_3395220_0_0_9"/>
<reference evidence="1" key="1">
    <citation type="submission" date="2014-01" db="EMBL/GenBank/DDBJ databases">
        <title>Draft genome sequence of highly nematicidal Bacillus thuringiensis DB27.</title>
        <authorList>
            <person name="Iatsenko I."/>
            <person name="Pickard D."/>
            <person name="Corton C."/>
            <person name="Dougan G."/>
            <person name="Sommer R.J."/>
        </authorList>
    </citation>
    <scope>NUCLEOTIDE SEQUENCE [LARGE SCALE GENOMIC DNA]</scope>
    <source>
        <strain evidence="1">DB27</strain>
    </source>
</reference>
<gene>
    <name evidence="1" type="ORF">BTDB27_p000449</name>
</gene>
<organism evidence="1">
    <name type="scientific">Bacillus thuringiensis DB27</name>
    <dbReference type="NCBI Taxonomy" id="1431339"/>
    <lineage>
        <taxon>Bacteria</taxon>
        <taxon>Bacillati</taxon>
        <taxon>Bacillota</taxon>
        <taxon>Bacilli</taxon>
        <taxon>Bacillales</taxon>
        <taxon>Bacillaceae</taxon>
        <taxon>Bacillus</taxon>
        <taxon>Bacillus cereus group</taxon>
    </lineage>
</organism>
<dbReference type="AlphaFoldDB" id="W8YMW8"/>
<evidence type="ECO:0000313" key="1">
    <source>
        <dbReference type="EMBL" id="CDN39786.1"/>
    </source>
</evidence>
<dbReference type="EMBL" id="HG810029">
    <property type="protein sequence ID" value="CDN39786.1"/>
    <property type="molecule type" value="Genomic_DNA"/>
</dbReference>
<accession>W8YMW8</accession>
<sequence length="31" mass="3600">MLTSHEYGIHIIHDKIGINSSYLMKIKTNQN</sequence>
<dbReference type="Proteomes" id="UP000030682">
    <property type="component" value="Unassembled WGS sequence"/>
</dbReference>
<proteinExistence type="predicted"/>